<organism evidence="2 3">
    <name type="scientific">Parafannyhessea umbonata</name>
    <dbReference type="NCBI Taxonomy" id="604330"/>
    <lineage>
        <taxon>Bacteria</taxon>
        <taxon>Bacillati</taxon>
        <taxon>Actinomycetota</taxon>
        <taxon>Coriobacteriia</taxon>
        <taxon>Coriobacteriales</taxon>
        <taxon>Atopobiaceae</taxon>
        <taxon>Parafannyhessea</taxon>
    </lineage>
</organism>
<protein>
    <recommendedName>
        <fullName evidence="4">DUF4012 domain-containing protein</fullName>
    </recommendedName>
</protein>
<dbReference type="EMBL" id="FNWT01000001">
    <property type="protein sequence ID" value="SEH38465.1"/>
    <property type="molecule type" value="Genomic_DNA"/>
</dbReference>
<accession>A0A1H6HSD8</accession>
<evidence type="ECO:0000256" key="1">
    <source>
        <dbReference type="SAM" id="Phobius"/>
    </source>
</evidence>
<sequence length="659" mass="69643">MRAASDGVRFADSLGESRTLGRKIGFDMGKHFSQSDGNKNVRGRGTYVRKSSGKARPVGFNSYADGGSMRSNGWQPIEPERENRHVVAKVIAVILLLLVAIGGVTGFRLYRSVKSVKADAQVVMDSVDQLKESVKSGDAETTRSVASNMNISVHNIQNELDDPAWTIASFVPVLGDDVRSVRKLGDVLVDLSDNAIAPLAINADEVNLKNLVKNGSINVEALESLSDVFATAAPVVTRDAEAVQSLPDAHLPQVAGVLDKAKEKMGKAASAIDKANSLLPILPDMLGKDGQTRNYLLIAQNNVEIRSTGGFYGSWCLVTVTDGHISLTDSKTLQNIEPPAGANPSVSGGELAAFGPSIATNPGSTGFMYDFSRAGNVAAQFWQALVGGHIDGTIAVDPVFLQRLLALTGGVTTSNGVTVDGSNAAAVLMHDSYWTMPSDQTDLFFAEVAALSFNKLTSDLGGVNVKDLYETLNSSMDDGRLQVWMANENEEAAMKAIGASGQFTEDKTPTVGFYMNNVSFSKIEWYLKSGSEVSAPTVNADGSRTFKVTTSLTNMLDSATAAGAPDYVLGGNQSYDKTNITEWLYIVAPSGGTVSNVAISDGSAVNDLDETLGISSYSALVSFGMGQTLTVTYDVTIPAGAGDTLNVHMTPTAQESAGW</sequence>
<keyword evidence="1" id="KW-1133">Transmembrane helix</keyword>
<keyword evidence="1" id="KW-0812">Transmembrane</keyword>
<keyword evidence="1" id="KW-0472">Membrane</keyword>
<dbReference type="Proteomes" id="UP000199135">
    <property type="component" value="Unassembled WGS sequence"/>
</dbReference>
<evidence type="ECO:0008006" key="4">
    <source>
        <dbReference type="Google" id="ProtNLM"/>
    </source>
</evidence>
<feature type="transmembrane region" description="Helical" evidence="1">
    <location>
        <begin position="86"/>
        <end position="110"/>
    </location>
</feature>
<name>A0A1H6HSD8_9ACTN</name>
<evidence type="ECO:0000313" key="3">
    <source>
        <dbReference type="Proteomes" id="UP000199135"/>
    </source>
</evidence>
<dbReference type="Pfam" id="PF13196">
    <property type="entry name" value="DUF4012"/>
    <property type="match status" value="1"/>
</dbReference>
<evidence type="ECO:0000313" key="2">
    <source>
        <dbReference type="EMBL" id="SEH38465.1"/>
    </source>
</evidence>
<proteinExistence type="predicted"/>
<comment type="caution">
    <text evidence="2">The sequence shown here is derived from an EMBL/GenBank/DDBJ whole genome shotgun (WGS) entry which is preliminary data.</text>
</comment>
<keyword evidence="3" id="KW-1185">Reference proteome</keyword>
<gene>
    <name evidence="2" type="ORF">SAMN05216447_101247</name>
</gene>
<dbReference type="InterPro" id="IPR025101">
    <property type="entry name" value="DUF4012"/>
</dbReference>
<reference evidence="2 3" key="1">
    <citation type="submission" date="2016-10" db="EMBL/GenBank/DDBJ databases">
        <authorList>
            <person name="Varghese N."/>
            <person name="Submissions S."/>
        </authorList>
    </citation>
    <scope>NUCLEOTIDE SEQUENCE [LARGE SCALE GENOMIC DNA]</scope>
    <source>
        <strain evidence="2 3">WCP15</strain>
    </source>
</reference>